<reference evidence="4 5" key="1">
    <citation type="submission" date="2016-11" db="EMBL/GenBank/DDBJ databases">
        <authorList>
            <person name="Jaros S."/>
            <person name="Januszkiewicz K."/>
            <person name="Wedrychowicz H."/>
        </authorList>
    </citation>
    <scope>NUCLEOTIDE SEQUENCE [LARGE SCALE GENOMIC DNA]</scope>
    <source>
        <strain evidence="4 5">GAS95</strain>
    </source>
</reference>
<dbReference type="SUPFAM" id="SSF47823">
    <property type="entry name" value="lambda integrase-like, N-terminal domain"/>
    <property type="match status" value="1"/>
</dbReference>
<dbReference type="InterPro" id="IPR013762">
    <property type="entry name" value="Integrase-like_cat_sf"/>
</dbReference>
<organism evidence="4 5">
    <name type="scientific">Paraburkholderia phenazinium</name>
    <dbReference type="NCBI Taxonomy" id="60549"/>
    <lineage>
        <taxon>Bacteria</taxon>
        <taxon>Pseudomonadati</taxon>
        <taxon>Pseudomonadota</taxon>
        <taxon>Betaproteobacteria</taxon>
        <taxon>Burkholderiales</taxon>
        <taxon>Burkholderiaceae</taxon>
        <taxon>Paraburkholderia</taxon>
    </lineage>
</organism>
<dbReference type="AlphaFoldDB" id="A0A1N6I8V1"/>
<dbReference type="GO" id="GO:0015074">
    <property type="term" value="P:DNA integration"/>
    <property type="evidence" value="ECO:0007669"/>
    <property type="project" value="InterPro"/>
</dbReference>
<keyword evidence="2" id="KW-0233">DNA recombination</keyword>
<evidence type="ECO:0000256" key="1">
    <source>
        <dbReference type="ARBA" id="ARBA00023125"/>
    </source>
</evidence>
<evidence type="ECO:0000259" key="3">
    <source>
        <dbReference type="Pfam" id="PF00589"/>
    </source>
</evidence>
<dbReference type="EMBL" id="FSRU01000001">
    <property type="protein sequence ID" value="SIO28446.1"/>
    <property type="molecule type" value="Genomic_DNA"/>
</dbReference>
<dbReference type="GO" id="GO:0006310">
    <property type="term" value="P:DNA recombination"/>
    <property type="evidence" value="ECO:0007669"/>
    <property type="project" value="UniProtKB-KW"/>
</dbReference>
<dbReference type="Pfam" id="PF00589">
    <property type="entry name" value="Phage_integrase"/>
    <property type="match status" value="1"/>
</dbReference>
<dbReference type="PANTHER" id="PTHR34605">
    <property type="entry name" value="PHAGE_INTEGRASE DOMAIN-CONTAINING PROTEIN"/>
    <property type="match status" value="1"/>
</dbReference>
<evidence type="ECO:0000313" key="5">
    <source>
        <dbReference type="Proteomes" id="UP000185151"/>
    </source>
</evidence>
<dbReference type="SUPFAM" id="SSF56349">
    <property type="entry name" value="DNA breaking-rejoining enzymes"/>
    <property type="match status" value="1"/>
</dbReference>
<evidence type="ECO:0000256" key="2">
    <source>
        <dbReference type="ARBA" id="ARBA00023172"/>
    </source>
</evidence>
<dbReference type="InterPro" id="IPR002104">
    <property type="entry name" value="Integrase_catalytic"/>
</dbReference>
<accession>A0A1N6I8V1</accession>
<dbReference type="PANTHER" id="PTHR34605:SF4">
    <property type="entry name" value="DNA ADENINE METHYLTRANSFERASE"/>
    <property type="match status" value="1"/>
</dbReference>
<dbReference type="Gene3D" id="1.10.150.130">
    <property type="match status" value="1"/>
</dbReference>
<dbReference type="RefSeq" id="WP_074295453.1">
    <property type="nucleotide sequence ID" value="NZ_FSRU01000001.1"/>
</dbReference>
<dbReference type="GO" id="GO:0003677">
    <property type="term" value="F:DNA binding"/>
    <property type="evidence" value="ECO:0007669"/>
    <property type="project" value="UniProtKB-KW"/>
</dbReference>
<keyword evidence="1" id="KW-0238">DNA-binding</keyword>
<protein>
    <submittedName>
        <fullName evidence="4">Phage integrase family protein</fullName>
    </submittedName>
</protein>
<evidence type="ECO:0000313" key="4">
    <source>
        <dbReference type="EMBL" id="SIO28446.1"/>
    </source>
</evidence>
<gene>
    <name evidence="4" type="ORF">SAMN05444165_1934</name>
</gene>
<dbReference type="InterPro" id="IPR052925">
    <property type="entry name" value="Phage_Integrase-like_Recomb"/>
</dbReference>
<name>A0A1N6I8V1_9BURK</name>
<sequence length="305" mass="34430">MTDNPSDRDDNTSPQEDRQLTYEDVMQDYQSRWGGRLPSNPREIARYLREHGNVLPVATLKLRLAAISLWHQTHQFPDPARSAHVKSVLKEIEHMQQTVRGQARPLHVEQLEMVDSWLGQQIARESGSSKLPHLRNRALVLVGFWRGFRSDELTRLKVEKVTVDSGRSITIYIPRVDCDSANSSDMTFRTAALAKLCPVAAYEAWIAASGLTSGPAFRSIDRWGTIKDNALASGSITPLLRGILRSSGVADADAYSSHSLRQGFAIWARSNAWDEKMLAEYVGWKDRQSARRYLDTLDPVRVFRA</sequence>
<dbReference type="Proteomes" id="UP000185151">
    <property type="component" value="Unassembled WGS sequence"/>
</dbReference>
<dbReference type="InterPro" id="IPR011010">
    <property type="entry name" value="DNA_brk_join_enz"/>
</dbReference>
<keyword evidence="5" id="KW-1185">Reference proteome</keyword>
<dbReference type="OrthoDB" id="8630841at2"/>
<feature type="domain" description="Tyr recombinase" evidence="3">
    <location>
        <begin position="133"/>
        <end position="295"/>
    </location>
</feature>
<dbReference type="Gene3D" id="1.10.443.10">
    <property type="entry name" value="Intergrase catalytic core"/>
    <property type="match status" value="1"/>
</dbReference>
<dbReference type="InterPro" id="IPR010998">
    <property type="entry name" value="Integrase_recombinase_N"/>
</dbReference>
<proteinExistence type="predicted"/>